<feature type="domain" description="LysM" evidence="4">
    <location>
        <begin position="37"/>
        <end position="81"/>
    </location>
</feature>
<evidence type="ECO:0000256" key="3">
    <source>
        <dbReference type="SAM" id="SignalP"/>
    </source>
</evidence>
<dbReference type="InterPro" id="IPR018392">
    <property type="entry name" value="LysM"/>
</dbReference>
<dbReference type="Pfam" id="PF01551">
    <property type="entry name" value="Peptidase_M23"/>
    <property type="match status" value="1"/>
</dbReference>
<feature type="compositionally biased region" description="Polar residues" evidence="2">
    <location>
        <begin position="113"/>
        <end position="122"/>
    </location>
</feature>
<comment type="caution">
    <text evidence="5">The sequence shown here is derived from an EMBL/GenBank/DDBJ whole genome shotgun (WGS) entry which is preliminary data.</text>
</comment>
<dbReference type="Gene3D" id="3.10.350.10">
    <property type="entry name" value="LysM domain"/>
    <property type="match status" value="1"/>
</dbReference>
<evidence type="ECO:0000259" key="4">
    <source>
        <dbReference type="PROSITE" id="PS51782"/>
    </source>
</evidence>
<feature type="region of interest" description="Disordered" evidence="2">
    <location>
        <begin position="87"/>
        <end position="125"/>
    </location>
</feature>
<dbReference type="RefSeq" id="WP_344809177.1">
    <property type="nucleotide sequence ID" value="NZ_BAABBO010000019.1"/>
</dbReference>
<dbReference type="CDD" id="cd12797">
    <property type="entry name" value="M23_peptidase"/>
    <property type="match status" value="1"/>
</dbReference>
<evidence type="ECO:0000313" key="6">
    <source>
        <dbReference type="Proteomes" id="UP001501337"/>
    </source>
</evidence>
<protein>
    <submittedName>
        <fullName evidence="5">Peptidoglycan DD-metalloendopeptidase family protein</fullName>
    </submittedName>
</protein>
<dbReference type="EMBL" id="BAABBO010000019">
    <property type="protein sequence ID" value="GAA3976657.1"/>
    <property type="molecule type" value="Genomic_DNA"/>
</dbReference>
<feature type="signal peptide" evidence="3">
    <location>
        <begin position="1"/>
        <end position="25"/>
    </location>
</feature>
<dbReference type="SMART" id="SM00257">
    <property type="entry name" value="LysM"/>
    <property type="match status" value="1"/>
</dbReference>
<proteinExistence type="inferred from homology"/>
<dbReference type="SUPFAM" id="SSF51261">
    <property type="entry name" value="Duplicated hybrid motif"/>
    <property type="match status" value="1"/>
</dbReference>
<dbReference type="Pfam" id="PF01476">
    <property type="entry name" value="LysM"/>
    <property type="match status" value="1"/>
</dbReference>
<dbReference type="PROSITE" id="PS51782">
    <property type="entry name" value="LYSM"/>
    <property type="match status" value="1"/>
</dbReference>
<sequence length="256" mass="27741">MSRPLRLFLCVLVLALLSCTSPDIYQDPSFNPPVRWGSHRVQPGESLYSIAWRYGRDFRELAAENDIAAPYKVYPDQLITLEDTGAWKPSSTVSSKPRAQQPVKKPPQRPVSIASNKKTQTAKPAITKHTGKAPALWRWPHAGPIIEGFSNAGYGSKGLDIAGKEGDPVVAAAAGEVVYAGSGLLGYGRLVIITHNEEFLSAYAHNSKILVAEGGTVKAGDPIAEMGSSGTNRVKLHFEVRKRGVPVDPMAYLPKR</sequence>
<organism evidence="5 6">
    <name type="scientific">Allohahella marinimesophila</name>
    <dbReference type="NCBI Taxonomy" id="1054972"/>
    <lineage>
        <taxon>Bacteria</taxon>
        <taxon>Pseudomonadati</taxon>
        <taxon>Pseudomonadota</taxon>
        <taxon>Gammaproteobacteria</taxon>
        <taxon>Oceanospirillales</taxon>
        <taxon>Hahellaceae</taxon>
        <taxon>Allohahella</taxon>
    </lineage>
</organism>
<reference evidence="6" key="1">
    <citation type="journal article" date="2019" name="Int. J. Syst. Evol. Microbiol.">
        <title>The Global Catalogue of Microorganisms (GCM) 10K type strain sequencing project: providing services to taxonomists for standard genome sequencing and annotation.</title>
        <authorList>
            <consortium name="The Broad Institute Genomics Platform"/>
            <consortium name="The Broad Institute Genome Sequencing Center for Infectious Disease"/>
            <person name="Wu L."/>
            <person name="Ma J."/>
        </authorList>
    </citation>
    <scope>NUCLEOTIDE SEQUENCE [LARGE SCALE GENOMIC DNA]</scope>
    <source>
        <strain evidence="6">JCM 17555</strain>
    </source>
</reference>
<name>A0ABP7Q5L2_9GAMM</name>
<evidence type="ECO:0000256" key="1">
    <source>
        <dbReference type="ARBA" id="ARBA00038420"/>
    </source>
</evidence>
<evidence type="ECO:0000256" key="2">
    <source>
        <dbReference type="SAM" id="MobiDB-lite"/>
    </source>
</evidence>
<dbReference type="PANTHER" id="PTHR21666">
    <property type="entry name" value="PEPTIDASE-RELATED"/>
    <property type="match status" value="1"/>
</dbReference>
<dbReference type="PROSITE" id="PS51257">
    <property type="entry name" value="PROKAR_LIPOPROTEIN"/>
    <property type="match status" value="1"/>
</dbReference>
<evidence type="ECO:0000313" key="5">
    <source>
        <dbReference type="EMBL" id="GAA3976657.1"/>
    </source>
</evidence>
<keyword evidence="6" id="KW-1185">Reference proteome</keyword>
<dbReference type="InterPro" id="IPR011055">
    <property type="entry name" value="Dup_hybrid_motif"/>
</dbReference>
<keyword evidence="3" id="KW-0732">Signal</keyword>
<dbReference type="InterPro" id="IPR036779">
    <property type="entry name" value="LysM_dom_sf"/>
</dbReference>
<dbReference type="Proteomes" id="UP001501337">
    <property type="component" value="Unassembled WGS sequence"/>
</dbReference>
<comment type="similarity">
    <text evidence="1">Belongs to the E.coli NlpD/Haemophilus LppB family.</text>
</comment>
<dbReference type="PANTHER" id="PTHR21666:SF263">
    <property type="entry name" value="MUREIN HYDROLASE ACTIVATOR NLPD"/>
    <property type="match status" value="1"/>
</dbReference>
<dbReference type="Gene3D" id="2.70.70.10">
    <property type="entry name" value="Glucose Permease (Domain IIA)"/>
    <property type="match status" value="1"/>
</dbReference>
<dbReference type="CDD" id="cd00118">
    <property type="entry name" value="LysM"/>
    <property type="match status" value="1"/>
</dbReference>
<accession>A0ABP7Q5L2</accession>
<dbReference type="InterPro" id="IPR016047">
    <property type="entry name" value="M23ase_b-sheet_dom"/>
</dbReference>
<gene>
    <name evidence="5" type="ORF">GCM10022278_36910</name>
</gene>
<dbReference type="InterPro" id="IPR050570">
    <property type="entry name" value="Cell_wall_metabolism_enzyme"/>
</dbReference>
<feature type="chain" id="PRO_5045785625" evidence="3">
    <location>
        <begin position="26"/>
        <end position="256"/>
    </location>
</feature>